<dbReference type="InterPro" id="IPR051070">
    <property type="entry name" value="NF-kappa-B_inhibitor"/>
</dbReference>
<dbReference type="Pfam" id="PF00023">
    <property type="entry name" value="Ank"/>
    <property type="match status" value="3"/>
</dbReference>
<dbReference type="PANTHER" id="PTHR46680">
    <property type="entry name" value="NF-KAPPA-B INHIBITOR ALPHA"/>
    <property type="match status" value="1"/>
</dbReference>
<feature type="repeat" description="ANK" evidence="3">
    <location>
        <begin position="16"/>
        <end position="48"/>
    </location>
</feature>
<dbReference type="PROSITE" id="PS50088">
    <property type="entry name" value="ANK_REPEAT"/>
    <property type="match status" value="3"/>
</dbReference>
<dbReference type="PANTHER" id="PTHR46680:SF3">
    <property type="entry name" value="NF-KAPPA-B INHIBITOR CACTUS"/>
    <property type="match status" value="1"/>
</dbReference>
<feature type="repeat" description="ANK" evidence="3">
    <location>
        <begin position="483"/>
        <end position="518"/>
    </location>
</feature>
<evidence type="ECO:0000313" key="5">
    <source>
        <dbReference type="Proteomes" id="UP000479190"/>
    </source>
</evidence>
<dbReference type="Proteomes" id="UP000479190">
    <property type="component" value="Unassembled WGS sequence"/>
</dbReference>
<dbReference type="AlphaFoldDB" id="A0A6H5IHA5"/>
<organism evidence="4 5">
    <name type="scientific">Trichogramma brassicae</name>
    <dbReference type="NCBI Taxonomy" id="86971"/>
    <lineage>
        <taxon>Eukaryota</taxon>
        <taxon>Metazoa</taxon>
        <taxon>Ecdysozoa</taxon>
        <taxon>Arthropoda</taxon>
        <taxon>Hexapoda</taxon>
        <taxon>Insecta</taxon>
        <taxon>Pterygota</taxon>
        <taxon>Neoptera</taxon>
        <taxon>Endopterygota</taxon>
        <taxon>Hymenoptera</taxon>
        <taxon>Apocrita</taxon>
        <taxon>Proctotrupomorpha</taxon>
        <taxon>Chalcidoidea</taxon>
        <taxon>Trichogrammatidae</taxon>
        <taxon>Trichogramma</taxon>
    </lineage>
</organism>
<evidence type="ECO:0000256" key="1">
    <source>
        <dbReference type="ARBA" id="ARBA00022737"/>
    </source>
</evidence>
<feature type="repeat" description="ANK" evidence="3">
    <location>
        <begin position="88"/>
        <end position="120"/>
    </location>
</feature>
<proteinExistence type="predicted"/>
<dbReference type="EMBL" id="CADCXV010000815">
    <property type="protein sequence ID" value="CAB0036438.1"/>
    <property type="molecule type" value="Genomic_DNA"/>
</dbReference>
<name>A0A6H5IHA5_9HYME</name>
<evidence type="ECO:0000313" key="4">
    <source>
        <dbReference type="EMBL" id="CAB0036438.1"/>
    </source>
</evidence>
<gene>
    <name evidence="4" type="ORF">TBRA_LOCUS8306</name>
</gene>
<keyword evidence="2 3" id="KW-0040">ANK repeat</keyword>
<dbReference type="PROSITE" id="PS50297">
    <property type="entry name" value="ANK_REP_REGION"/>
    <property type="match status" value="3"/>
</dbReference>
<dbReference type="Gene3D" id="1.25.40.20">
    <property type="entry name" value="Ankyrin repeat-containing domain"/>
    <property type="match status" value="2"/>
</dbReference>
<dbReference type="SMART" id="SM00248">
    <property type="entry name" value="ANK"/>
    <property type="match status" value="5"/>
</dbReference>
<protein>
    <recommendedName>
        <fullName evidence="6">F-box domain-containing protein</fullName>
    </recommendedName>
</protein>
<dbReference type="OrthoDB" id="19174at2759"/>
<keyword evidence="5" id="KW-1185">Reference proteome</keyword>
<dbReference type="InterPro" id="IPR036770">
    <property type="entry name" value="Ankyrin_rpt-contain_sf"/>
</dbReference>
<dbReference type="SUPFAM" id="SSF48403">
    <property type="entry name" value="Ankyrin repeat"/>
    <property type="match status" value="1"/>
</dbReference>
<keyword evidence="1" id="KW-0677">Repeat</keyword>
<dbReference type="PRINTS" id="PR01415">
    <property type="entry name" value="ANKYRIN"/>
</dbReference>
<evidence type="ECO:0000256" key="3">
    <source>
        <dbReference type="PROSITE-ProRule" id="PRU00023"/>
    </source>
</evidence>
<evidence type="ECO:0000256" key="2">
    <source>
        <dbReference type="ARBA" id="ARBA00023043"/>
    </source>
</evidence>
<dbReference type="InterPro" id="IPR002110">
    <property type="entry name" value="Ankyrin_rpt"/>
</dbReference>
<evidence type="ECO:0008006" key="6">
    <source>
        <dbReference type="Google" id="ProtNLM"/>
    </source>
</evidence>
<sequence length="580" mass="65989">MLFEVSDARVNASNKNGRTPLHLALEHGHEHLAKLLLRRGADPNRADERGCACLHVVCKRSHYRNDALLKILFEHGNGPIDVDARDDEGDTALRLALIDGLDKVAEILLRQGANPNLANDRGETPLHAVCQKKCDDAPAKIFYDVYDDASVKMFRDLCNGASAEMLLDVCNDASAKTFFEVCDELDLRVRVDAKDGSGRTPLQWAVAMLLPTTVDVLLDHDADLSSFVLPTENRFDEGFRKFSNDDDDDASRNFRLITASCAWTIVERLEKSGYELDRSEALTMMKLFSEHGLIEPSGDPPERWYDDEWLAWQAKRIKVNSSLSLYDFIRLTAEEAAKLLAPKDYLELARSKKLWLVYWGTSWDCCITHMCDKMSWKFFRFWALDPFRELIRYRLPIECCETILKRLTSRNLRRICLADAGRSLVKEEPSDASLTENDWETMDEKSDLNNFQHLPLQQVNATEEHFYTFWARITGQIDARDKSGNAPLHLAIPSLAYNILDLVRSLLEIGADPNLANDAGSTPMHLICKRRCFDGLGQLFWRLSPPRWGSRCGSMPATSRAIHRCTMLWSMSTTRWSSCC</sequence>
<reference evidence="4 5" key="1">
    <citation type="submission" date="2020-02" db="EMBL/GenBank/DDBJ databases">
        <authorList>
            <person name="Ferguson B K."/>
        </authorList>
    </citation>
    <scope>NUCLEOTIDE SEQUENCE [LARGE SCALE GENOMIC DNA]</scope>
</reference>
<accession>A0A6H5IHA5</accession>